<evidence type="ECO:0000313" key="1">
    <source>
        <dbReference type="EMBL" id="MCQ8182590.1"/>
    </source>
</evidence>
<dbReference type="RefSeq" id="WP_256611918.1">
    <property type="nucleotide sequence ID" value="NZ_JANIBM010000025.1"/>
</dbReference>
<gene>
    <name evidence="1" type="ORF">NP603_15820</name>
</gene>
<dbReference type="PANTHER" id="PTHR35175">
    <property type="entry name" value="DUF1289 DOMAIN-CONTAINING PROTEIN"/>
    <property type="match status" value="1"/>
</dbReference>
<accession>A0ABT1UK58</accession>
<organism evidence="1 2">
    <name type="scientific">Methylomonas aurea</name>
    <dbReference type="NCBI Taxonomy" id="2952224"/>
    <lineage>
        <taxon>Bacteria</taxon>
        <taxon>Pseudomonadati</taxon>
        <taxon>Pseudomonadota</taxon>
        <taxon>Gammaproteobacteria</taxon>
        <taxon>Methylococcales</taxon>
        <taxon>Methylococcaceae</taxon>
        <taxon>Methylomonas</taxon>
    </lineage>
</organism>
<reference evidence="1 2" key="1">
    <citation type="submission" date="2022-07" db="EMBL/GenBank/DDBJ databases">
        <title>Methylomonas rivi sp. nov., Methylomonas rosea sp. nov., Methylomonas aureus sp. nov. and Methylomonas subterranea sp. nov., four novel methanotrophs isolated from a freshwater creek and the deep terrestrial subsurface.</title>
        <authorList>
            <person name="Abin C."/>
            <person name="Sankaranarayanan K."/>
            <person name="Garner C."/>
            <person name="Sindelar R."/>
            <person name="Kotary K."/>
            <person name="Garner R."/>
            <person name="Barclay S."/>
            <person name="Lawson P."/>
            <person name="Krumholz L."/>
        </authorList>
    </citation>
    <scope>NUCLEOTIDE SEQUENCE [LARGE SCALE GENOMIC DNA]</scope>
    <source>
        <strain evidence="1 2">SURF-1</strain>
    </source>
</reference>
<comment type="caution">
    <text evidence="1">The sequence shown here is derived from an EMBL/GenBank/DDBJ whole genome shotgun (WGS) entry which is preliminary data.</text>
</comment>
<proteinExistence type="predicted"/>
<dbReference type="EMBL" id="JANIBM010000025">
    <property type="protein sequence ID" value="MCQ8182590.1"/>
    <property type="molecule type" value="Genomic_DNA"/>
</dbReference>
<dbReference type="Proteomes" id="UP001524569">
    <property type="component" value="Unassembled WGS sequence"/>
</dbReference>
<keyword evidence="2" id="KW-1185">Reference proteome</keyword>
<dbReference type="PANTHER" id="PTHR35175:SF2">
    <property type="entry name" value="DUF1289 DOMAIN-CONTAINING PROTEIN"/>
    <property type="match status" value="1"/>
</dbReference>
<dbReference type="Pfam" id="PF06945">
    <property type="entry name" value="DUF1289"/>
    <property type="match status" value="1"/>
</dbReference>
<sequence length="66" mass="7560">MADDTPIPSPCIRNCCLDDSDICLGCFRSLDEIRIWSNADNASREQILRRATERRQSRSNPTFLSK</sequence>
<name>A0ABT1UK58_9GAMM</name>
<protein>
    <submittedName>
        <fullName evidence="1">DUF1289 domain-containing protein</fullName>
    </submittedName>
</protein>
<dbReference type="InterPro" id="IPR010710">
    <property type="entry name" value="DUF1289"/>
</dbReference>
<evidence type="ECO:0000313" key="2">
    <source>
        <dbReference type="Proteomes" id="UP001524569"/>
    </source>
</evidence>